<dbReference type="EMBL" id="GBXM01026125">
    <property type="protein sequence ID" value="JAH82452.1"/>
    <property type="molecule type" value="Transcribed_RNA"/>
</dbReference>
<organism evidence="1">
    <name type="scientific">Anguilla anguilla</name>
    <name type="common">European freshwater eel</name>
    <name type="synonym">Muraena anguilla</name>
    <dbReference type="NCBI Taxonomy" id="7936"/>
    <lineage>
        <taxon>Eukaryota</taxon>
        <taxon>Metazoa</taxon>
        <taxon>Chordata</taxon>
        <taxon>Craniata</taxon>
        <taxon>Vertebrata</taxon>
        <taxon>Euteleostomi</taxon>
        <taxon>Actinopterygii</taxon>
        <taxon>Neopterygii</taxon>
        <taxon>Teleostei</taxon>
        <taxon>Anguilliformes</taxon>
        <taxon>Anguillidae</taxon>
        <taxon>Anguilla</taxon>
    </lineage>
</organism>
<dbReference type="AlphaFoldDB" id="A0A0E9VWL9"/>
<accession>A0A0E9VWL9</accession>
<name>A0A0E9VWL9_ANGAN</name>
<protein>
    <submittedName>
        <fullName evidence="1">Uncharacterized protein</fullName>
    </submittedName>
</protein>
<evidence type="ECO:0000313" key="1">
    <source>
        <dbReference type="EMBL" id="JAH82452.1"/>
    </source>
</evidence>
<reference evidence="1" key="1">
    <citation type="submission" date="2014-11" db="EMBL/GenBank/DDBJ databases">
        <authorList>
            <person name="Amaro Gonzalez C."/>
        </authorList>
    </citation>
    <scope>NUCLEOTIDE SEQUENCE</scope>
</reference>
<proteinExistence type="predicted"/>
<sequence length="23" mass="2528">MGKIDLINVGHFRNVGLLMNNAT</sequence>
<reference evidence="1" key="2">
    <citation type="journal article" date="2015" name="Fish Shellfish Immunol.">
        <title>Early steps in the European eel (Anguilla anguilla)-Vibrio vulnificus interaction in the gills: Role of the RtxA13 toxin.</title>
        <authorList>
            <person name="Callol A."/>
            <person name="Pajuelo D."/>
            <person name="Ebbesson L."/>
            <person name="Teles M."/>
            <person name="MacKenzie S."/>
            <person name="Amaro C."/>
        </authorList>
    </citation>
    <scope>NUCLEOTIDE SEQUENCE</scope>
</reference>